<dbReference type="InterPro" id="IPR008780">
    <property type="entry name" value="Plasmodium_Vir"/>
</dbReference>
<feature type="region of interest" description="Disordered" evidence="1">
    <location>
        <begin position="233"/>
        <end position="272"/>
    </location>
</feature>
<dbReference type="EMBL" id="LT615242">
    <property type="protein sequence ID" value="SCO65748.1"/>
    <property type="molecule type" value="Genomic_DNA"/>
</dbReference>
<evidence type="ECO:0000256" key="1">
    <source>
        <dbReference type="SAM" id="MobiDB-lite"/>
    </source>
</evidence>
<dbReference type="VEuPathDB" id="PlasmoDB:PVX_003485"/>
<dbReference type="Pfam" id="PF05795">
    <property type="entry name" value="Plasmodium_Vir"/>
    <property type="match status" value="2"/>
</dbReference>
<sequence length="354" mass="41246">MKRLQIFAKFWKFFGKPEKELPSEDLYYKFKFDNENLAEYKEDCSSIELSPKNDKVIELCKRVLRYLKTTYAISDHKNSDYDVCMLLNYWTYNRLNEIFGSKDTNSIYRAFAQIQLIWNTYNEIKLKGVTYPKCEPYFEIHSERDWEKRKEFCEYCLDYKTAHTLAGDFKDNYCQKYYKYFEKKAELYKHFEQYCSTSDRKGCPTFYDKCEKYNPKNFLDKLSCHPEMKKKKEDAAAAQAGPAPQHGESADGDPHSGLPTGEGSPDSSSLMGVSPRIAKQAGDVFLGVIVTSMTSGFLYRFTPLGNRLNRRFGSKNRPINVLSEGVDELYSYTPESNNFFYEGGQEHNIGYHPA</sequence>
<organism evidence="2 3">
    <name type="scientific">Plasmodium vivax</name>
    <name type="common">malaria parasite P. vivax</name>
    <dbReference type="NCBI Taxonomy" id="5855"/>
    <lineage>
        <taxon>Eukaryota</taxon>
        <taxon>Sar</taxon>
        <taxon>Alveolata</taxon>
        <taxon>Apicomplexa</taxon>
        <taxon>Aconoidasida</taxon>
        <taxon>Haemosporida</taxon>
        <taxon>Plasmodiidae</taxon>
        <taxon>Plasmodium</taxon>
        <taxon>Plasmodium (Plasmodium)</taxon>
    </lineage>
</organism>
<name>A0A1G4GT31_PLAVI</name>
<feature type="compositionally biased region" description="Low complexity" evidence="1">
    <location>
        <begin position="236"/>
        <end position="245"/>
    </location>
</feature>
<proteinExistence type="predicted"/>
<dbReference type="Proteomes" id="UP000196402">
    <property type="component" value="Chromosome 4"/>
</dbReference>
<evidence type="ECO:0000313" key="3">
    <source>
        <dbReference type="Proteomes" id="UP000196402"/>
    </source>
</evidence>
<dbReference type="VEuPathDB" id="PlasmoDB:PVW1_040030800"/>
<evidence type="ECO:0000313" key="2">
    <source>
        <dbReference type="EMBL" id="SCO65748.1"/>
    </source>
</evidence>
<dbReference type="VEuPathDB" id="PlasmoDB:PVP01_0624600"/>
<gene>
    <name evidence="2" type="ORF">PVT01_040026800</name>
</gene>
<accession>A0A1G4GT31</accession>
<dbReference type="AlphaFoldDB" id="A0A1G4GT31"/>
<reference evidence="2 3" key="1">
    <citation type="submission" date="2016-07" db="EMBL/GenBank/DDBJ databases">
        <authorList>
            <consortium name="Pathogen Informatics"/>
        </authorList>
    </citation>
    <scope>NUCLEOTIDE SEQUENCE [LARGE SCALE GENOMIC DNA]</scope>
</reference>
<protein>
    <submittedName>
        <fullName evidence="2">Vir protein, putative</fullName>
    </submittedName>
</protein>
<dbReference type="VEuPathDB" id="PlasmoDB:PVPAM_040035200"/>